<proteinExistence type="predicted"/>
<dbReference type="EMBL" id="CM056799">
    <property type="protein sequence ID" value="KAJ8710689.1"/>
    <property type="molecule type" value="Genomic_DNA"/>
</dbReference>
<name>A0ACC2Q831_9NEOP</name>
<keyword evidence="2" id="KW-1185">Reference proteome</keyword>
<reference evidence="1" key="1">
    <citation type="submission" date="2023-03" db="EMBL/GenBank/DDBJ databases">
        <title>Chromosome-level genomes of two armyworms, Mythimna separata and Mythimna loreyi, provide insights into the biosynthesis and reception of sex pheromones.</title>
        <authorList>
            <person name="Zhao H."/>
        </authorList>
    </citation>
    <scope>NUCLEOTIDE SEQUENCE</scope>
    <source>
        <strain evidence="1">BeijingLab</strain>
    </source>
</reference>
<dbReference type="Proteomes" id="UP001231649">
    <property type="component" value="Chromosome 23"/>
</dbReference>
<gene>
    <name evidence="1" type="ORF">PYW08_009204</name>
</gene>
<organism evidence="1 2">
    <name type="scientific">Mythimna loreyi</name>
    <dbReference type="NCBI Taxonomy" id="667449"/>
    <lineage>
        <taxon>Eukaryota</taxon>
        <taxon>Metazoa</taxon>
        <taxon>Ecdysozoa</taxon>
        <taxon>Arthropoda</taxon>
        <taxon>Hexapoda</taxon>
        <taxon>Insecta</taxon>
        <taxon>Pterygota</taxon>
        <taxon>Neoptera</taxon>
        <taxon>Endopterygota</taxon>
        <taxon>Lepidoptera</taxon>
        <taxon>Glossata</taxon>
        <taxon>Ditrysia</taxon>
        <taxon>Noctuoidea</taxon>
        <taxon>Noctuidae</taxon>
        <taxon>Noctuinae</taxon>
        <taxon>Hadenini</taxon>
        <taxon>Mythimna</taxon>
    </lineage>
</organism>
<evidence type="ECO:0000313" key="1">
    <source>
        <dbReference type="EMBL" id="KAJ8710689.1"/>
    </source>
</evidence>
<evidence type="ECO:0000313" key="2">
    <source>
        <dbReference type="Proteomes" id="UP001231649"/>
    </source>
</evidence>
<accession>A0ACC2Q831</accession>
<sequence>MILAIGYYFIIVALILLLTIFLLVLTSALYLKLRLEPVKGVCTSNVRLDGKTALVTGGNQGIGLETARDLAARGARVLIACRDAKRAAAAVADIAATTGNKLVEFRPLDLAKFSSVRKFAEDFNSSYDRLDILVNNAGCAGLDSEFTEDGIDVVMQVNYFGAFLLTNLLLDKLIASKPSRIIIVSSWLHNFANVSVDDLYKLGKDGIPQQLNTYSKSKLCDLLWTKALAKRLPEGVTVNALHPGVVKTNIFGRLPAFALKVVNILCDVLFKTPKEGAQTTIHLCVAEEVEGVRGKYFMECKEAEYSRKADDDELVELVWKESLKMTSLKSQK</sequence>
<protein>
    <submittedName>
        <fullName evidence="1">Uncharacterized protein</fullName>
    </submittedName>
</protein>
<comment type="caution">
    <text evidence="1">The sequence shown here is derived from an EMBL/GenBank/DDBJ whole genome shotgun (WGS) entry which is preliminary data.</text>
</comment>